<evidence type="ECO:0000313" key="2">
    <source>
        <dbReference type="Proteomes" id="UP001489004"/>
    </source>
</evidence>
<protein>
    <submittedName>
        <fullName evidence="1">Uncharacterized protein</fullName>
    </submittedName>
</protein>
<dbReference type="AlphaFoldDB" id="A0AAW1QSG4"/>
<proteinExistence type="predicted"/>
<sequence>MQEAKIPMDKLPMRPHTLADMLKLIEDGAISEMIGKQILPDLLEVCTALAGKGGDGVEMYCDAQPPHMSCCYDKAKGMRGWSGGKGSEGVKKFCESKGLVQIVGATLKSAVGATANLDSSIVGTFNATGAFSTLNVGQDIVGQDIPGNDISLCAATPGCQAFVFVDADPANAAAAPAGNCFLKTAAPATAPYSQLTSGKLNGNNAAPTYSPPVQVLSHSEDEQDTQAVPLEGFFLPNGNQDPNIPGSALLTPAHINRIYLLSTFQYSNIKQVDWYIHRPGTNFTDPANPLVPSQKTATAAPYYLGSTANAAGGQGTTWDIQNFRSDGVQACGSPANGSKCTATIVVTLNDGTKLIGAPNTFLVAVNQGF</sequence>
<comment type="caution">
    <text evidence="1">The sequence shown here is derived from an EMBL/GenBank/DDBJ whole genome shotgun (WGS) entry which is preliminary data.</text>
</comment>
<name>A0AAW1QSG4_9CHLO</name>
<evidence type="ECO:0000313" key="1">
    <source>
        <dbReference type="EMBL" id="KAK9824455.1"/>
    </source>
</evidence>
<accession>A0AAW1QSG4</accession>
<dbReference type="Proteomes" id="UP001489004">
    <property type="component" value="Unassembled WGS sequence"/>
</dbReference>
<gene>
    <name evidence="1" type="ORF">WJX72_010385</name>
</gene>
<dbReference type="EMBL" id="JALJOR010000002">
    <property type="protein sequence ID" value="KAK9824455.1"/>
    <property type="molecule type" value="Genomic_DNA"/>
</dbReference>
<organism evidence="1 2">
    <name type="scientific">[Myrmecia] bisecta</name>
    <dbReference type="NCBI Taxonomy" id="41462"/>
    <lineage>
        <taxon>Eukaryota</taxon>
        <taxon>Viridiplantae</taxon>
        <taxon>Chlorophyta</taxon>
        <taxon>core chlorophytes</taxon>
        <taxon>Trebouxiophyceae</taxon>
        <taxon>Trebouxiales</taxon>
        <taxon>Trebouxiaceae</taxon>
        <taxon>Myrmecia</taxon>
    </lineage>
</organism>
<reference evidence="1 2" key="1">
    <citation type="journal article" date="2024" name="Nat. Commun.">
        <title>Phylogenomics reveals the evolutionary origins of lichenization in chlorophyte algae.</title>
        <authorList>
            <person name="Puginier C."/>
            <person name="Libourel C."/>
            <person name="Otte J."/>
            <person name="Skaloud P."/>
            <person name="Haon M."/>
            <person name="Grisel S."/>
            <person name="Petersen M."/>
            <person name="Berrin J.G."/>
            <person name="Delaux P.M."/>
            <person name="Dal Grande F."/>
            <person name="Keller J."/>
        </authorList>
    </citation>
    <scope>NUCLEOTIDE SEQUENCE [LARGE SCALE GENOMIC DNA]</scope>
    <source>
        <strain evidence="1 2">SAG 2043</strain>
    </source>
</reference>
<dbReference type="Gene3D" id="3.50.4.10">
    <property type="entry name" value="Hepatocyte Growth Factor"/>
    <property type="match status" value="1"/>
</dbReference>
<keyword evidence="2" id="KW-1185">Reference proteome</keyword>